<dbReference type="GeneTree" id="ENSGT00530000064692"/>
<evidence type="ECO:0000313" key="2">
    <source>
        <dbReference type="Proteomes" id="UP000008672"/>
    </source>
</evidence>
<organism evidence="1 2">
    <name type="scientific">Latimeria chalumnae</name>
    <name type="common">Coelacanth</name>
    <dbReference type="NCBI Taxonomy" id="7897"/>
    <lineage>
        <taxon>Eukaryota</taxon>
        <taxon>Metazoa</taxon>
        <taxon>Chordata</taxon>
        <taxon>Craniata</taxon>
        <taxon>Vertebrata</taxon>
        <taxon>Euteleostomi</taxon>
        <taxon>Coelacanthiformes</taxon>
        <taxon>Coelacanthidae</taxon>
        <taxon>Latimeria</taxon>
    </lineage>
</organism>
<keyword evidence="2" id="KW-1185">Reference proteome</keyword>
<reference evidence="2" key="1">
    <citation type="submission" date="2011-08" db="EMBL/GenBank/DDBJ databases">
        <title>The draft genome of Latimeria chalumnae.</title>
        <authorList>
            <person name="Di Palma F."/>
            <person name="Alfoldi J."/>
            <person name="Johnson J."/>
            <person name="Berlin A."/>
            <person name="Gnerre S."/>
            <person name="Jaffe D."/>
            <person name="MacCallum I."/>
            <person name="Young S."/>
            <person name="Walker B.J."/>
            <person name="Lander E."/>
            <person name="Lindblad-Toh K."/>
        </authorList>
    </citation>
    <scope>NUCLEOTIDE SEQUENCE [LARGE SCALE GENOMIC DNA]</scope>
    <source>
        <strain evidence="2">Wild caught</strain>
    </source>
</reference>
<dbReference type="AlphaFoldDB" id="H3AT61"/>
<dbReference type="PANTHER" id="PTHR47501">
    <property type="entry name" value="TRANSPOSASE-RELATED"/>
    <property type="match status" value="1"/>
</dbReference>
<evidence type="ECO:0008006" key="3">
    <source>
        <dbReference type="Google" id="ProtNLM"/>
    </source>
</evidence>
<dbReference type="SUPFAM" id="SSF53098">
    <property type="entry name" value="Ribonuclease H-like"/>
    <property type="match status" value="1"/>
</dbReference>
<reference evidence="1" key="3">
    <citation type="submission" date="2025-09" db="UniProtKB">
        <authorList>
            <consortium name="Ensembl"/>
        </authorList>
    </citation>
    <scope>IDENTIFICATION</scope>
</reference>
<reference evidence="1" key="2">
    <citation type="submission" date="2025-08" db="UniProtKB">
        <authorList>
            <consortium name="Ensembl"/>
        </authorList>
    </citation>
    <scope>IDENTIFICATION</scope>
</reference>
<protein>
    <recommendedName>
        <fullName evidence="3">HAT C-terminal dimerisation domain-containing protein</fullName>
    </recommendedName>
</protein>
<dbReference type="EMBL" id="AFYH01030344">
    <property type="status" value="NOT_ANNOTATED_CDS"/>
    <property type="molecule type" value="Genomic_DNA"/>
</dbReference>
<evidence type="ECO:0000313" key="1">
    <source>
        <dbReference type="Ensembl" id="ENSLACP00000012832.1"/>
    </source>
</evidence>
<proteinExistence type="predicted"/>
<dbReference type="InterPro" id="IPR012337">
    <property type="entry name" value="RNaseH-like_sf"/>
</dbReference>
<sequence>LIMDFITEDVQAFNIVEQPSFITLVKGPAPNRSFMCYEMLTEQVERAYENVKAKFEGMRTFYTAANIWIAGRSFLGIVVHWLDSSSLECYSVALACCRTKGHAYDHEEVRAAFRIHSKVCCTITNNGSNFIKAFKEFADFQKAEGDMQASEDEEEDAIVFLDLDQISATHTLHLVATKDSHDYLSTGPLALKKLFWSIIAKFSALWNSVKVIAEKAKTQLIDPNVTRWNSFYHAYSKSQNTPEEVLHDLCDCLNLKRLREIELIFLNGNCHMMKSLACALDSLQGESKCFIGFLLTTISALQKKLEAMKYSLKFATPLGNAILRVLQKRFDIYFEDHSLIIANDLICLCSAPEKESKECGGAQ</sequence>
<dbReference type="Proteomes" id="UP000008672">
    <property type="component" value="Unassembled WGS sequence"/>
</dbReference>
<dbReference type="InParanoid" id="H3AT61"/>
<accession>H3AT61</accession>
<name>H3AT61_LATCH</name>
<dbReference type="PANTHER" id="PTHR47501:SF5">
    <property type="entry name" value="HAT C-TERMINAL DIMERISATION DOMAIN-CONTAINING PROTEIN"/>
    <property type="match status" value="1"/>
</dbReference>
<dbReference type="eggNOG" id="ENOG502QUP8">
    <property type="taxonomic scope" value="Eukaryota"/>
</dbReference>
<dbReference type="Ensembl" id="ENSLACT00000012926.1">
    <property type="protein sequence ID" value="ENSLACP00000012832.1"/>
    <property type="gene ID" value="ENSLACG00000011300.1"/>
</dbReference>
<dbReference type="OMA" id="AANIWIA"/>